<dbReference type="Gene3D" id="3.40.30.10">
    <property type="entry name" value="Glutaredoxin"/>
    <property type="match status" value="1"/>
</dbReference>
<comment type="caution">
    <text evidence="3">The sequence shown here is derived from an EMBL/GenBank/DDBJ whole genome shotgun (WGS) entry which is preliminary data.</text>
</comment>
<dbReference type="CDD" id="cd02066">
    <property type="entry name" value="GRX_family"/>
    <property type="match status" value="1"/>
</dbReference>
<proteinExistence type="inferred from homology"/>
<dbReference type="InterPro" id="IPR029032">
    <property type="entry name" value="AhpD-like"/>
</dbReference>
<dbReference type="EMBL" id="PGTY01000002">
    <property type="protein sequence ID" value="PJI85983.1"/>
    <property type="molecule type" value="Genomic_DNA"/>
</dbReference>
<reference evidence="3 4" key="1">
    <citation type="submission" date="2017-11" db="EMBL/GenBank/DDBJ databases">
        <title>Genomic Encyclopedia of Archaeal and Bacterial Type Strains, Phase II (KMG-II): From Individual Species to Whole Genera.</title>
        <authorList>
            <person name="Goeker M."/>
        </authorList>
    </citation>
    <scope>NUCLEOTIDE SEQUENCE [LARGE SCALE GENOMIC DNA]</scope>
    <source>
        <strain evidence="3 4">DSM 29128</strain>
    </source>
</reference>
<dbReference type="InterPro" id="IPR014025">
    <property type="entry name" value="Glutaredoxin_subgr"/>
</dbReference>
<dbReference type="PRINTS" id="PR00160">
    <property type="entry name" value="GLUTAREDOXIN"/>
</dbReference>
<feature type="domain" description="Glutaredoxin" evidence="2">
    <location>
        <begin position="6"/>
        <end position="65"/>
    </location>
</feature>
<keyword evidence="4" id="KW-1185">Reference proteome</keyword>
<dbReference type="Pfam" id="PF00462">
    <property type="entry name" value="Glutaredoxin"/>
    <property type="match status" value="1"/>
</dbReference>
<sequence length="549" mass="59201">MGALEIVLFTKPGCSHCARAKELLADHDMPFFERDILASDAIAAESIFRSGAVTVPQIFIGGQHVGGADALEALSKGGLLSDLVDHILGSLPSLPSDFPELSADEPLKTRLPESDGTHSDEPTEWPVLHMYKEFFGFWPNCFYFMHHWPEAYKLFIYCHNAISVGGGRDTLGGPGVGVVAWGSSNAHGCNYCKVHSVATMGEKSLGIPEALDKARAGDAGWLSPVKDFEVALADLAGHATLNTVSYADLSRVRDTAGHKGLIRHPDPDNVTDYVAMISGSFGFLNVYNDLTGVEVEPHWANDAKGIGLDAGRHGVKHDRAPTNLDHELPSGGPSMEDLQGEYRRHVKAAGGVDAFCRNELGIVPGWIARWPEVGQDLHAYFYAEMTQARTHSKLPSELRHLMAYVAAIEKGHDAVATDEAAMAIMASEDRARTVSRLNVAYSAAKSLEGGGDRSVDGFSDQERAALIFAWTSAQVPLETPKRFVAPVLKHFSEIEVIHLITTCAMASLVQRTAAVLQALPSSDAREMMAGHGLETSSLAIKARTRTSAI</sequence>
<dbReference type="OrthoDB" id="9814618at2"/>
<dbReference type="Proteomes" id="UP000228531">
    <property type="component" value="Unassembled WGS sequence"/>
</dbReference>
<dbReference type="PROSITE" id="PS51354">
    <property type="entry name" value="GLUTAREDOXIN_2"/>
    <property type="match status" value="1"/>
</dbReference>
<dbReference type="RefSeq" id="WP_100368319.1">
    <property type="nucleotide sequence ID" value="NZ_PGTY01000002.1"/>
</dbReference>
<evidence type="ECO:0000256" key="1">
    <source>
        <dbReference type="ARBA" id="ARBA00007787"/>
    </source>
</evidence>
<dbReference type="GO" id="GO:0015038">
    <property type="term" value="F:glutathione disulfide oxidoreductase activity"/>
    <property type="evidence" value="ECO:0007669"/>
    <property type="project" value="TreeGrafter"/>
</dbReference>
<dbReference type="GO" id="GO:0034599">
    <property type="term" value="P:cellular response to oxidative stress"/>
    <property type="evidence" value="ECO:0007669"/>
    <property type="project" value="TreeGrafter"/>
</dbReference>
<dbReference type="PANTHER" id="PTHR45694:SF18">
    <property type="entry name" value="GLUTAREDOXIN-1-RELATED"/>
    <property type="match status" value="1"/>
</dbReference>
<protein>
    <submittedName>
        <fullName evidence="3">Glutaredoxin</fullName>
    </submittedName>
</protein>
<gene>
    <name evidence="3" type="ORF">BC777_2337</name>
</gene>
<dbReference type="InterPro" id="IPR036249">
    <property type="entry name" value="Thioredoxin-like_sf"/>
</dbReference>
<evidence type="ECO:0000313" key="3">
    <source>
        <dbReference type="EMBL" id="PJI85983.1"/>
    </source>
</evidence>
<evidence type="ECO:0000259" key="2">
    <source>
        <dbReference type="Pfam" id="PF00462"/>
    </source>
</evidence>
<accession>A0A2M8W4X4</accession>
<dbReference type="PANTHER" id="PTHR45694">
    <property type="entry name" value="GLUTAREDOXIN 2"/>
    <property type="match status" value="1"/>
</dbReference>
<evidence type="ECO:0000313" key="4">
    <source>
        <dbReference type="Proteomes" id="UP000228531"/>
    </source>
</evidence>
<comment type="similarity">
    <text evidence="1">Belongs to the glutaredoxin family.</text>
</comment>
<dbReference type="InterPro" id="IPR002109">
    <property type="entry name" value="Glutaredoxin"/>
</dbReference>
<dbReference type="AlphaFoldDB" id="A0A2M8W4X4"/>
<dbReference type="SUPFAM" id="SSF52833">
    <property type="entry name" value="Thioredoxin-like"/>
    <property type="match status" value="1"/>
</dbReference>
<name>A0A2M8W4X4_9RHOB</name>
<dbReference type="GO" id="GO:0005737">
    <property type="term" value="C:cytoplasm"/>
    <property type="evidence" value="ECO:0007669"/>
    <property type="project" value="TreeGrafter"/>
</dbReference>
<dbReference type="Gene3D" id="1.20.1290.10">
    <property type="entry name" value="AhpD-like"/>
    <property type="match status" value="2"/>
</dbReference>
<dbReference type="SUPFAM" id="SSF69118">
    <property type="entry name" value="AhpD-like"/>
    <property type="match status" value="2"/>
</dbReference>
<organism evidence="3 4">
    <name type="scientific">Yoonia maricola</name>
    <dbReference type="NCBI Taxonomy" id="420999"/>
    <lineage>
        <taxon>Bacteria</taxon>
        <taxon>Pseudomonadati</taxon>
        <taxon>Pseudomonadota</taxon>
        <taxon>Alphaproteobacteria</taxon>
        <taxon>Rhodobacterales</taxon>
        <taxon>Paracoccaceae</taxon>
        <taxon>Yoonia</taxon>
    </lineage>
</organism>